<feature type="transmembrane region" description="Helical" evidence="10">
    <location>
        <begin position="278"/>
        <end position="311"/>
    </location>
</feature>
<comment type="similarity">
    <text evidence="2">Belongs to the amino acid-polyamine-organocation (APC) superfamily. Basic amino acid/polyamine antiporter (APA) (TC 2.A.3.2) family.</text>
</comment>
<dbReference type="GO" id="GO:0005886">
    <property type="term" value="C:plasma membrane"/>
    <property type="evidence" value="ECO:0007669"/>
    <property type="project" value="UniProtKB-SubCell"/>
</dbReference>
<evidence type="ECO:0000256" key="5">
    <source>
        <dbReference type="ARBA" id="ARBA00022692"/>
    </source>
</evidence>
<evidence type="ECO:0000256" key="9">
    <source>
        <dbReference type="NCBIfam" id="TIGR03810"/>
    </source>
</evidence>
<reference evidence="11" key="1">
    <citation type="submission" date="2021-04" db="EMBL/GenBank/DDBJ databases">
        <title>Genome seq and assembly of Bacillus sp.</title>
        <authorList>
            <person name="Chhetri G."/>
        </authorList>
    </citation>
    <scope>NUCLEOTIDE SEQUENCE</scope>
    <source>
        <strain evidence="11">RG28</strain>
    </source>
</reference>
<dbReference type="InterPro" id="IPR004754">
    <property type="entry name" value="Amino_acid_antiprt"/>
</dbReference>
<dbReference type="InterPro" id="IPR002293">
    <property type="entry name" value="AA/rel_permease1"/>
</dbReference>
<comment type="subcellular location">
    <subcellularLocation>
        <location evidence="1">Cell membrane</location>
        <topology evidence="1">Multi-pass membrane protein</topology>
    </subcellularLocation>
</comment>
<feature type="transmembrane region" description="Helical" evidence="10">
    <location>
        <begin position="398"/>
        <end position="428"/>
    </location>
</feature>
<evidence type="ECO:0000313" key="11">
    <source>
        <dbReference type="EMBL" id="MBP0724553.1"/>
    </source>
</evidence>
<accession>A0A940NN96</accession>
<keyword evidence="7 10" id="KW-1133">Transmembrane helix</keyword>
<keyword evidence="8 10" id="KW-0472">Membrane</keyword>
<dbReference type="GO" id="GO:1903826">
    <property type="term" value="P:L-arginine transmembrane transport"/>
    <property type="evidence" value="ECO:0007669"/>
    <property type="project" value="InterPro"/>
</dbReference>
<evidence type="ECO:0000256" key="2">
    <source>
        <dbReference type="ARBA" id="ARBA00008220"/>
    </source>
</evidence>
<feature type="transmembrane region" description="Helical" evidence="10">
    <location>
        <begin position="332"/>
        <end position="352"/>
    </location>
</feature>
<feature type="transmembrane region" description="Helical" evidence="10">
    <location>
        <begin position="204"/>
        <end position="222"/>
    </location>
</feature>
<evidence type="ECO:0000256" key="6">
    <source>
        <dbReference type="ARBA" id="ARBA00022970"/>
    </source>
</evidence>
<comment type="caution">
    <text evidence="11">The sequence shown here is derived from an EMBL/GenBank/DDBJ whole genome shotgun (WGS) entry which is preliminary data.</text>
</comment>
<feature type="transmembrane region" description="Helical" evidence="10">
    <location>
        <begin position="234"/>
        <end position="258"/>
    </location>
</feature>
<dbReference type="InterPro" id="IPR022461">
    <property type="entry name" value="Arg/Orn_antiprt_ArcD"/>
</dbReference>
<dbReference type="EMBL" id="JAGIYQ010000003">
    <property type="protein sequence ID" value="MBP0724553.1"/>
    <property type="molecule type" value="Genomic_DNA"/>
</dbReference>
<evidence type="ECO:0000256" key="3">
    <source>
        <dbReference type="ARBA" id="ARBA00022448"/>
    </source>
</evidence>
<gene>
    <name evidence="11" type="primary">arcD</name>
    <name evidence="11" type="ORF">J5Y03_05050</name>
</gene>
<evidence type="ECO:0000313" key="12">
    <source>
        <dbReference type="Proteomes" id="UP000682134"/>
    </source>
</evidence>
<dbReference type="RefSeq" id="WP_209403217.1">
    <property type="nucleotide sequence ID" value="NZ_JAGIYQ010000003.1"/>
</dbReference>
<dbReference type="NCBIfam" id="TIGR03810">
    <property type="entry name" value="arg_ornith_anti"/>
    <property type="match status" value="1"/>
</dbReference>
<evidence type="ECO:0000256" key="1">
    <source>
        <dbReference type="ARBA" id="ARBA00004651"/>
    </source>
</evidence>
<dbReference type="Proteomes" id="UP000682134">
    <property type="component" value="Unassembled WGS sequence"/>
</dbReference>
<keyword evidence="6" id="KW-0029">Amino-acid transport</keyword>
<evidence type="ECO:0000256" key="4">
    <source>
        <dbReference type="ARBA" id="ARBA00022475"/>
    </source>
</evidence>
<sequence length="472" mass="51029">MKEEKKLGLFTLIAMVVGSMIGGGAFNLAGDMARNASAGAILIGWIITAIGIIALALSFQNLTSKRPDLEGGVYSYARAGFGNFMGFNSAWGYWLAAWLGNVAYATLLFSSLGYFFPIFKGGQNIASIIGASILLWLVHALILRGVQGATLVNLVTTIAKLVPIFVFIVVAIFAFKWKTFVLDFWGTNGSDFSWKVIGGQVKNTMLVTIWIFTGVEGAVVFSSRAKNKSDVGKATIMGLLGTLVIYVLISFASIGILARPDVAKLPNPTMAYVLEAIVGKWGAILINGGLVISVLGAWLGWTLLAAEIPFLAAKDGLYPKIFAKENKHKAPVISLWVTNSLVQLFLITLVISDAAYTFAFSLASSAILIPYLFSAFYQFKYSLQTKDNDHKKMVAIGFIASIYGVWLVYAAGLDYLLLTSILYAPGIYIYRKVQKEHAEGTFLTKKEIYIAIGIGAAAIYALYALISGSIKI</sequence>
<organism evidence="11 12">
    <name type="scientific">Gottfriedia endophytica</name>
    <dbReference type="NCBI Taxonomy" id="2820819"/>
    <lineage>
        <taxon>Bacteria</taxon>
        <taxon>Bacillati</taxon>
        <taxon>Bacillota</taxon>
        <taxon>Bacilli</taxon>
        <taxon>Bacillales</taxon>
        <taxon>Bacillaceae</taxon>
        <taxon>Gottfriedia</taxon>
    </lineage>
</organism>
<feature type="transmembrane region" description="Helical" evidence="10">
    <location>
        <begin position="150"/>
        <end position="175"/>
    </location>
</feature>
<feature type="transmembrane region" description="Helical" evidence="10">
    <location>
        <begin position="448"/>
        <end position="466"/>
    </location>
</feature>
<dbReference type="PANTHER" id="PTHR42770">
    <property type="entry name" value="AMINO ACID TRANSPORTER-RELATED"/>
    <property type="match status" value="1"/>
</dbReference>
<dbReference type="Gene3D" id="1.20.1740.10">
    <property type="entry name" value="Amino acid/polyamine transporter I"/>
    <property type="match status" value="1"/>
</dbReference>
<keyword evidence="5 10" id="KW-0812">Transmembrane</keyword>
<proteinExistence type="inferred from homology"/>
<evidence type="ECO:0000256" key="7">
    <source>
        <dbReference type="ARBA" id="ARBA00022989"/>
    </source>
</evidence>
<dbReference type="GO" id="GO:0006527">
    <property type="term" value="P:L-arginine catabolic process"/>
    <property type="evidence" value="ECO:0007669"/>
    <property type="project" value="UniProtKB-UniRule"/>
</dbReference>
<protein>
    <recommendedName>
        <fullName evidence="9">Arginine-ornithine antiporter</fullName>
    </recommendedName>
</protein>
<feature type="transmembrane region" description="Helical" evidence="10">
    <location>
        <begin position="93"/>
        <end position="119"/>
    </location>
</feature>
<evidence type="ECO:0000256" key="10">
    <source>
        <dbReference type="SAM" id="Phobius"/>
    </source>
</evidence>
<feature type="transmembrane region" description="Helical" evidence="10">
    <location>
        <begin position="38"/>
        <end position="59"/>
    </location>
</feature>
<dbReference type="NCBIfam" id="TIGR00905">
    <property type="entry name" value="2A0302"/>
    <property type="match status" value="1"/>
</dbReference>
<name>A0A940NN96_9BACI</name>
<keyword evidence="12" id="KW-1185">Reference proteome</keyword>
<keyword evidence="3" id="KW-0813">Transport</keyword>
<feature type="transmembrane region" description="Helical" evidence="10">
    <location>
        <begin position="125"/>
        <end position="143"/>
    </location>
</feature>
<feature type="transmembrane region" description="Helical" evidence="10">
    <location>
        <begin position="7"/>
        <end position="26"/>
    </location>
</feature>
<dbReference type="PANTHER" id="PTHR42770:SF4">
    <property type="entry name" value="ARGININE_ORNITHINE ANTIPORTER-RELATED"/>
    <property type="match status" value="1"/>
</dbReference>
<feature type="transmembrane region" description="Helical" evidence="10">
    <location>
        <begin position="358"/>
        <end position="377"/>
    </location>
</feature>
<evidence type="ECO:0000256" key="8">
    <source>
        <dbReference type="ARBA" id="ARBA00023136"/>
    </source>
</evidence>
<dbReference type="GO" id="GO:0043858">
    <property type="term" value="F:arginine:ornithine antiporter activity"/>
    <property type="evidence" value="ECO:0007669"/>
    <property type="project" value="UniProtKB-UniRule"/>
</dbReference>
<dbReference type="AlphaFoldDB" id="A0A940NN96"/>
<dbReference type="Pfam" id="PF13520">
    <property type="entry name" value="AA_permease_2"/>
    <property type="match status" value="1"/>
</dbReference>
<dbReference type="PIRSF" id="PIRSF006060">
    <property type="entry name" value="AA_transporter"/>
    <property type="match status" value="1"/>
</dbReference>
<keyword evidence="4" id="KW-1003">Cell membrane</keyword>
<dbReference type="InterPro" id="IPR050367">
    <property type="entry name" value="APC_superfamily"/>
</dbReference>